<dbReference type="EMBL" id="DVOD01000037">
    <property type="protein sequence ID" value="HIU92520.1"/>
    <property type="molecule type" value="Genomic_DNA"/>
</dbReference>
<proteinExistence type="predicted"/>
<accession>A0A9D1MZY3</accession>
<dbReference type="Proteomes" id="UP000886748">
    <property type="component" value="Unassembled WGS sequence"/>
</dbReference>
<feature type="region of interest" description="Disordered" evidence="1">
    <location>
        <begin position="479"/>
        <end position="566"/>
    </location>
</feature>
<evidence type="ECO:0000256" key="1">
    <source>
        <dbReference type="SAM" id="MobiDB-lite"/>
    </source>
</evidence>
<reference evidence="2" key="1">
    <citation type="submission" date="2020-10" db="EMBL/GenBank/DDBJ databases">
        <authorList>
            <person name="Gilroy R."/>
        </authorList>
    </citation>
    <scope>NUCLEOTIDE SEQUENCE</scope>
    <source>
        <strain evidence="2">CHK154-7741</strain>
    </source>
</reference>
<dbReference type="AlphaFoldDB" id="A0A9D1MZY3"/>
<name>A0A9D1MZY3_9CLOT</name>
<sequence>MSQNIPNLKPNQLVYTNNQYTQQPNFTAGNGTVSSGNAIVNNNPILSRAEKGASDNPLILPLGTLGFGTALIGLTNFMNKPLQTKNYEDTFYHTVEDKVKDFAQKPKVSSVLDYLSKKKQWLSNKLNKSEIYRTLRYKQSIGGSQVQSQAAGSRGHVATRAIEVMKKYKEANPNYTGFDSIISKYGKDASKYNKEILEDFSKEIAKFNTLELKAQLTKTFSKRPWWGLGLVKNESSLLEIVNKSKLIDYYKSTNSKVGQKAAGYLLRSAECLTNGMFSGKGAVLIQAFFIAQSLQEAMKAEKGEKFSTFMASFAELMAMMATIGIQMRIMNSLAGLKNIGMSEANVKTVQQLKQTANEAAKAGNKAAYDQTLVQIKKLQNVSKKGAAAAGNTALKWYQKPVKWLGNLISYGRIRETIKPLKNNKFATSLAKIPYGLKVGAGYAGRIALLMAVVLPIFSGTAKKLSYAIFGKPVKTLEKEKNEGKEPQQVQEQPQQPNTNPTQSIVKPQEPKPQLNTQQPQNVQTYQSGKPGNLVDKMQQQYQQKQNPIGAQSMQQSPVASSELKTPEYQAGITRTYIPNPILGYEAPVNPASSRSAQIDAVLRQADIVEAQAQRFM</sequence>
<evidence type="ECO:0000313" key="2">
    <source>
        <dbReference type="EMBL" id="HIU92520.1"/>
    </source>
</evidence>
<organism evidence="2 3">
    <name type="scientific">Candidatus Limenecus avicola</name>
    <dbReference type="NCBI Taxonomy" id="2840847"/>
    <lineage>
        <taxon>Bacteria</taxon>
        <taxon>Bacillati</taxon>
        <taxon>Bacillota</taxon>
        <taxon>Clostridia</taxon>
        <taxon>Eubacteriales</taxon>
        <taxon>Clostridiaceae</taxon>
        <taxon>Clostridiaceae incertae sedis</taxon>
        <taxon>Candidatus Limenecus</taxon>
    </lineage>
</organism>
<gene>
    <name evidence="2" type="ORF">IAD26_05235</name>
</gene>
<feature type="compositionally biased region" description="Low complexity" evidence="1">
    <location>
        <begin position="486"/>
        <end position="502"/>
    </location>
</feature>
<protein>
    <submittedName>
        <fullName evidence="2">Uncharacterized protein</fullName>
    </submittedName>
</protein>
<evidence type="ECO:0000313" key="3">
    <source>
        <dbReference type="Proteomes" id="UP000886748"/>
    </source>
</evidence>
<feature type="compositionally biased region" description="Polar residues" evidence="1">
    <location>
        <begin position="546"/>
        <end position="563"/>
    </location>
</feature>
<feature type="compositionally biased region" description="Polar residues" evidence="1">
    <location>
        <begin position="513"/>
        <end position="529"/>
    </location>
</feature>
<reference evidence="2" key="2">
    <citation type="journal article" date="2021" name="PeerJ">
        <title>Extensive microbial diversity within the chicken gut microbiome revealed by metagenomics and culture.</title>
        <authorList>
            <person name="Gilroy R."/>
            <person name="Ravi A."/>
            <person name="Getino M."/>
            <person name="Pursley I."/>
            <person name="Horton D.L."/>
            <person name="Alikhan N.F."/>
            <person name="Baker D."/>
            <person name="Gharbi K."/>
            <person name="Hall N."/>
            <person name="Watson M."/>
            <person name="Adriaenssens E.M."/>
            <person name="Foster-Nyarko E."/>
            <person name="Jarju S."/>
            <person name="Secka A."/>
            <person name="Antonio M."/>
            <person name="Oren A."/>
            <person name="Chaudhuri R.R."/>
            <person name="La Ragione R."/>
            <person name="Hildebrand F."/>
            <person name="Pallen M.J."/>
        </authorList>
    </citation>
    <scope>NUCLEOTIDE SEQUENCE</scope>
    <source>
        <strain evidence="2">CHK154-7741</strain>
    </source>
</reference>
<comment type="caution">
    <text evidence="2">The sequence shown here is derived from an EMBL/GenBank/DDBJ whole genome shotgun (WGS) entry which is preliminary data.</text>
</comment>